<dbReference type="Proteomes" id="UP000001261">
    <property type="component" value="Unassembled WGS sequence"/>
</dbReference>
<reference evidence="2" key="2">
    <citation type="journal article" date="2010" name="Genome Res.">
        <title>Population genomic sequencing of Coccidioides fungi reveals recent hybridization and transposon control.</title>
        <authorList>
            <person name="Neafsey D.E."/>
            <person name="Barker B.M."/>
            <person name="Sharpton T.J."/>
            <person name="Stajich J.E."/>
            <person name="Park D.J."/>
            <person name="Whiston E."/>
            <person name="Hung C.-Y."/>
            <person name="McMahan C."/>
            <person name="White J."/>
            <person name="Sykes S."/>
            <person name="Heiman D."/>
            <person name="Young S."/>
            <person name="Zeng Q."/>
            <person name="Abouelleil A."/>
            <person name="Aftuck L."/>
            <person name="Bessette D."/>
            <person name="Brown A."/>
            <person name="FitzGerald M."/>
            <person name="Lui A."/>
            <person name="Macdonald J.P."/>
            <person name="Priest M."/>
            <person name="Orbach M.J."/>
            <person name="Galgiani J.N."/>
            <person name="Kirkland T.N."/>
            <person name="Cole G.T."/>
            <person name="Birren B.W."/>
            <person name="Henn M.R."/>
            <person name="Taylor J.W."/>
            <person name="Rounsley S.D."/>
        </authorList>
    </citation>
    <scope>GENOME REANNOTATION</scope>
    <source>
        <strain evidence="2">RS</strain>
    </source>
</reference>
<evidence type="ECO:0008006" key="3">
    <source>
        <dbReference type="Google" id="ProtNLM"/>
    </source>
</evidence>
<evidence type="ECO:0000313" key="1">
    <source>
        <dbReference type="EMBL" id="EAS27597.3"/>
    </source>
</evidence>
<proteinExistence type="predicted"/>
<dbReference type="EMBL" id="GG704915">
    <property type="protein sequence ID" value="EAS27597.3"/>
    <property type="molecule type" value="Genomic_DNA"/>
</dbReference>
<name>J3K110_COCIM</name>
<reference evidence="2" key="1">
    <citation type="journal article" date="2009" name="Genome Res.">
        <title>Comparative genomic analyses of the human fungal pathogens Coccidioides and their relatives.</title>
        <authorList>
            <person name="Sharpton T.J."/>
            <person name="Stajich J.E."/>
            <person name="Rounsley S.D."/>
            <person name="Gardner M.J."/>
            <person name="Wortman J.R."/>
            <person name="Jordar V.S."/>
            <person name="Maiti R."/>
            <person name="Kodira C.D."/>
            <person name="Neafsey D.E."/>
            <person name="Zeng Q."/>
            <person name="Hung C.-Y."/>
            <person name="McMahan C."/>
            <person name="Muszewska A."/>
            <person name="Grynberg M."/>
            <person name="Mandel M.A."/>
            <person name="Kellner E.M."/>
            <person name="Barker B.M."/>
            <person name="Galgiani J.N."/>
            <person name="Orbach M.J."/>
            <person name="Kirkland T.N."/>
            <person name="Cole G.T."/>
            <person name="Henn M.R."/>
            <person name="Birren B.W."/>
            <person name="Taylor J.W."/>
        </authorList>
    </citation>
    <scope>NUCLEOTIDE SEQUENCE [LARGE SCALE GENOMIC DNA]</scope>
    <source>
        <strain evidence="2">RS</strain>
    </source>
</reference>
<organism evidence="1 2">
    <name type="scientific">Coccidioides immitis (strain RS)</name>
    <name type="common">Valley fever fungus</name>
    <dbReference type="NCBI Taxonomy" id="246410"/>
    <lineage>
        <taxon>Eukaryota</taxon>
        <taxon>Fungi</taxon>
        <taxon>Dikarya</taxon>
        <taxon>Ascomycota</taxon>
        <taxon>Pezizomycotina</taxon>
        <taxon>Eurotiomycetes</taxon>
        <taxon>Eurotiomycetidae</taxon>
        <taxon>Onygenales</taxon>
        <taxon>Onygenaceae</taxon>
        <taxon>Coccidioides</taxon>
    </lineage>
</organism>
<evidence type="ECO:0000313" key="2">
    <source>
        <dbReference type="Proteomes" id="UP000001261"/>
    </source>
</evidence>
<dbReference type="OrthoDB" id="152248at2759"/>
<sequence>MHDLKIVSMFRDIGHFYLPGSAGDLCILFYINPPSRSTFSEFVFSISQHLETLTVLLLAKKPLQFSSNSEKMKSALILGLVGTALGAAIPDDVPTRTLVLPGFPNGGNPFPTRDANEKRGDIELGGPTPDPDKVQIVGVTYGGTGCPSNTVSHVLSDDRQVMTLIFDEYVASIGPEVPITQNRKNCQLNINLRYPGGFQFSIFSADYRGYANLEKGITGTQKSTYYFSGQTQQTNTQTQWKGPFSGDFLLHDEAENTSTVWSPCGANGALNINSQIRLTSSDRNAQGIMTNDSLDASFKQIVHFRWRECTE</sequence>
<keyword evidence="2" id="KW-1185">Reference proteome</keyword>
<dbReference type="PANTHER" id="PTHR38847:SF1">
    <property type="entry name" value="PSEUDOURIDINE SYNTHASE RSUA_RLUA-LIKE DOMAIN-CONTAINING PROTEIN"/>
    <property type="match status" value="1"/>
</dbReference>
<dbReference type="RefSeq" id="XP_001239180.2">
    <property type="nucleotide sequence ID" value="XM_001239179.2"/>
</dbReference>
<dbReference type="InParanoid" id="J3K110"/>
<dbReference type="KEGG" id="cim:CIMG_10202"/>
<dbReference type="GeneID" id="4557873"/>
<dbReference type="InterPro" id="IPR025649">
    <property type="entry name" value="DUF4360"/>
</dbReference>
<accession>J3K110</accession>
<dbReference type="PANTHER" id="PTHR38847">
    <property type="match status" value="1"/>
</dbReference>
<dbReference type="VEuPathDB" id="FungiDB:CIMG_10202"/>
<dbReference type="Pfam" id="PF14273">
    <property type="entry name" value="DUF4360"/>
    <property type="match status" value="1"/>
</dbReference>
<dbReference type="STRING" id="246410.J3K110"/>
<protein>
    <recommendedName>
        <fullName evidence="3">Secreted protein</fullName>
    </recommendedName>
</protein>
<dbReference type="AlphaFoldDB" id="J3K110"/>
<gene>
    <name evidence="1" type="ORF">CIMG_10202</name>
</gene>